<keyword evidence="6" id="KW-0378">Hydrolase</keyword>
<keyword evidence="5 11" id="KW-0479">Metal-binding</keyword>
<dbReference type="Gene3D" id="3.40.190.80">
    <property type="match status" value="1"/>
</dbReference>
<keyword evidence="14" id="KW-1185">Reference proteome</keyword>
<sequence>MTTLDIARREAALKRIITEAGDTALRFFHSRQAGEYQLKGHQDILTEADTFVEALILQAIGDAFPDDLILGEESASQPASAESLWVVDPIDGTANFARGIAHFCVCIAWLHHGVTELGAIYNPSSQELYLARRGHYALKNDQPLRCTAVTDTQRAAVELGWSARHGQRRYLEVMASLLNLGTSVRRGGSGALALAWVAEGRTDGYVEIHMNAWDCLAGMLLVREAGGRTGIAPDTAEGIFNGLPVLAVAPGIAAELARAAGIPLAEDTAAKTATAGTTANTGETMTHREPDAAPACASTLSGAAEIPPAPQYPRPPISLIVEDFPGWEMDIYIGGSAGVSDAALLAEHDIGVVINCAVNLDIDWVNVPEAGAAAHLLSHGGGPVRYYKLGLIDGDGNAPEMLHAGYQLMRSALLQQIPDKASYRNRRRGNVLVNCRGGRSRSVALVALFMHLECPQRFPTLDAAMALIRDRRQLHPDEWFEAPKPSLIRLAEHAILRERAIAAAEPHDER</sequence>
<reference evidence="13 14" key="1">
    <citation type="journal article" date="2023" name="Microbiol. Resour. Announc.">
        <title>Complete Genome Sequence of the First Colistin-Resistant Raoultella electrica Strain.</title>
        <authorList>
            <person name="Aldeia C."/>
            <person name="Campos-Madueno E.I."/>
            <person name="Sendi P."/>
            <person name="Endimiani A."/>
        </authorList>
    </citation>
    <scope>NUCLEOTIDE SEQUENCE [LARGE SCALE GENOMIC DNA]</scope>
    <source>
        <strain evidence="13 14">S2-IND-01-C</strain>
    </source>
</reference>
<dbReference type="Gene3D" id="3.30.540.10">
    <property type="entry name" value="Fructose-1,6-Bisphosphatase, subunit A, domain 1"/>
    <property type="match status" value="1"/>
</dbReference>
<dbReference type="PANTHER" id="PTHR20854">
    <property type="entry name" value="INOSITOL MONOPHOSPHATASE"/>
    <property type="match status" value="1"/>
</dbReference>
<dbReference type="PRINTS" id="PR00377">
    <property type="entry name" value="IMPHPHTASES"/>
</dbReference>
<feature type="binding site" evidence="11">
    <location>
        <position position="88"/>
    </location>
    <ligand>
        <name>Mg(2+)</name>
        <dbReference type="ChEBI" id="CHEBI:18420"/>
        <label>1</label>
        <note>catalytic</note>
    </ligand>
</feature>
<dbReference type="InterPro" id="IPR029021">
    <property type="entry name" value="Prot-tyrosine_phosphatase-like"/>
</dbReference>
<dbReference type="Proteomes" id="UP001210130">
    <property type="component" value="Chromosome"/>
</dbReference>
<dbReference type="Pfam" id="PF00459">
    <property type="entry name" value="Inositol_P"/>
    <property type="match status" value="1"/>
</dbReference>
<evidence type="ECO:0000256" key="4">
    <source>
        <dbReference type="ARBA" id="ARBA00013106"/>
    </source>
</evidence>
<dbReference type="InterPro" id="IPR000760">
    <property type="entry name" value="Inositol_monophosphatase-like"/>
</dbReference>
<evidence type="ECO:0000313" key="14">
    <source>
        <dbReference type="Proteomes" id="UP001210130"/>
    </source>
</evidence>
<gene>
    <name evidence="13" type="ORF">OR613_15150</name>
</gene>
<keyword evidence="7" id="KW-0805">Transcription regulation</keyword>
<dbReference type="RefSeq" id="WP_131050216.1">
    <property type="nucleotide sequence ID" value="NZ_CP112887.1"/>
</dbReference>
<dbReference type="Gene3D" id="3.90.190.10">
    <property type="entry name" value="Protein tyrosine phosphatase superfamily"/>
    <property type="match status" value="1"/>
</dbReference>
<evidence type="ECO:0000256" key="9">
    <source>
        <dbReference type="ARBA" id="ARBA00023884"/>
    </source>
</evidence>
<dbReference type="AlphaFoldDB" id="A0AAJ5UC97"/>
<proteinExistence type="inferred from homology"/>
<evidence type="ECO:0000256" key="8">
    <source>
        <dbReference type="ARBA" id="ARBA00022842"/>
    </source>
</evidence>
<dbReference type="EMBL" id="CP112887">
    <property type="protein sequence ID" value="WBW59376.1"/>
    <property type="molecule type" value="Genomic_DNA"/>
</dbReference>
<dbReference type="CDD" id="cd01639">
    <property type="entry name" value="IMPase"/>
    <property type="match status" value="1"/>
</dbReference>
<keyword evidence="8 11" id="KW-0460">Magnesium</keyword>
<dbReference type="SUPFAM" id="SSF56655">
    <property type="entry name" value="Carbohydrate phosphatase"/>
    <property type="match status" value="1"/>
</dbReference>
<dbReference type="GO" id="GO:0008934">
    <property type="term" value="F:inositol monophosphate 1-phosphatase activity"/>
    <property type="evidence" value="ECO:0007669"/>
    <property type="project" value="InterPro"/>
</dbReference>
<dbReference type="InterPro" id="IPR000387">
    <property type="entry name" value="Tyr_Pase_dom"/>
</dbReference>
<evidence type="ECO:0000256" key="1">
    <source>
        <dbReference type="ARBA" id="ARBA00001033"/>
    </source>
</evidence>
<comment type="similarity">
    <text evidence="3">Belongs to the inositol monophosphatase superfamily.</text>
</comment>
<comment type="cofactor">
    <cofactor evidence="2 11">
        <name>Mg(2+)</name>
        <dbReference type="ChEBI" id="CHEBI:18420"/>
    </cofactor>
</comment>
<dbReference type="SUPFAM" id="SSF52799">
    <property type="entry name" value="(Phosphotyrosine protein) phosphatases II"/>
    <property type="match status" value="1"/>
</dbReference>
<evidence type="ECO:0000256" key="7">
    <source>
        <dbReference type="ARBA" id="ARBA00022814"/>
    </source>
</evidence>
<dbReference type="PROSITE" id="PS00629">
    <property type="entry name" value="IMP_1"/>
    <property type="match status" value="1"/>
</dbReference>
<feature type="domain" description="Tyrosine specific protein phosphatases" evidence="12">
    <location>
        <begin position="411"/>
        <end position="472"/>
    </location>
</feature>
<evidence type="ECO:0000256" key="11">
    <source>
        <dbReference type="PIRSR" id="PIRSR600760-2"/>
    </source>
</evidence>
<evidence type="ECO:0000256" key="6">
    <source>
        <dbReference type="ARBA" id="ARBA00022801"/>
    </source>
</evidence>
<accession>A0AAJ5UC97</accession>
<dbReference type="InterPro" id="IPR033942">
    <property type="entry name" value="IMPase"/>
</dbReference>
<dbReference type="GO" id="GO:0006020">
    <property type="term" value="P:inositol metabolic process"/>
    <property type="evidence" value="ECO:0007669"/>
    <property type="project" value="TreeGrafter"/>
</dbReference>
<evidence type="ECO:0000256" key="10">
    <source>
        <dbReference type="ARBA" id="ARBA00030730"/>
    </source>
</evidence>
<feature type="binding site" evidence="11">
    <location>
        <position position="72"/>
    </location>
    <ligand>
        <name>Mg(2+)</name>
        <dbReference type="ChEBI" id="CHEBI:18420"/>
        <label>1</label>
        <note>catalytic</note>
    </ligand>
</feature>
<evidence type="ECO:0000256" key="3">
    <source>
        <dbReference type="ARBA" id="ARBA00009759"/>
    </source>
</evidence>
<dbReference type="PROSITE" id="PS50056">
    <property type="entry name" value="TYR_PHOSPHATASE_2"/>
    <property type="match status" value="1"/>
</dbReference>
<dbReference type="EC" id="3.1.3.25" evidence="4"/>
<evidence type="ECO:0000256" key="5">
    <source>
        <dbReference type="ARBA" id="ARBA00022723"/>
    </source>
</evidence>
<dbReference type="PANTHER" id="PTHR20854:SF4">
    <property type="entry name" value="INOSITOL-1-MONOPHOSPHATASE-RELATED"/>
    <property type="match status" value="1"/>
</dbReference>
<dbReference type="GO" id="GO:0007165">
    <property type="term" value="P:signal transduction"/>
    <property type="evidence" value="ECO:0007669"/>
    <property type="project" value="TreeGrafter"/>
</dbReference>
<organism evidence="13 14">
    <name type="scientific">Klebsiella electrica</name>
    <dbReference type="NCBI Taxonomy" id="1259973"/>
    <lineage>
        <taxon>Bacteria</taxon>
        <taxon>Pseudomonadati</taxon>
        <taxon>Pseudomonadota</taxon>
        <taxon>Gammaproteobacteria</taxon>
        <taxon>Enterobacterales</taxon>
        <taxon>Enterobacteriaceae</taxon>
        <taxon>Klebsiella/Raoultella group</taxon>
        <taxon>Klebsiella</taxon>
    </lineage>
</organism>
<evidence type="ECO:0000259" key="12">
    <source>
        <dbReference type="PROSITE" id="PS50056"/>
    </source>
</evidence>
<evidence type="ECO:0000313" key="13">
    <source>
        <dbReference type="EMBL" id="WBW59376.1"/>
    </source>
</evidence>
<evidence type="ECO:0000256" key="2">
    <source>
        <dbReference type="ARBA" id="ARBA00001946"/>
    </source>
</evidence>
<comment type="catalytic activity">
    <reaction evidence="1">
        <text>a myo-inositol phosphate + H2O = myo-inositol + phosphate</text>
        <dbReference type="Rhea" id="RHEA:24056"/>
        <dbReference type="ChEBI" id="CHEBI:15377"/>
        <dbReference type="ChEBI" id="CHEBI:17268"/>
        <dbReference type="ChEBI" id="CHEBI:43474"/>
        <dbReference type="ChEBI" id="CHEBI:84139"/>
        <dbReference type="EC" id="3.1.3.25"/>
    </reaction>
</comment>
<feature type="binding site" evidence="11">
    <location>
        <position position="214"/>
    </location>
    <ligand>
        <name>Mg(2+)</name>
        <dbReference type="ChEBI" id="CHEBI:18420"/>
        <label>1</label>
        <note>catalytic</note>
    </ligand>
</feature>
<dbReference type="InterPro" id="IPR020583">
    <property type="entry name" value="Inositol_monoP_metal-BS"/>
</dbReference>
<protein>
    <recommendedName>
        <fullName evidence="9">Nus factor SuhB</fullName>
        <ecNumber evidence="4">3.1.3.25</ecNumber>
    </recommendedName>
    <alternativeName>
        <fullName evidence="10">Inositol-1-monophosphatase</fullName>
    </alternativeName>
</protein>
<dbReference type="GO" id="GO:0031564">
    <property type="term" value="P:transcription antitermination"/>
    <property type="evidence" value="ECO:0007669"/>
    <property type="project" value="UniProtKB-KW"/>
</dbReference>
<keyword evidence="7" id="KW-0804">Transcription</keyword>
<feature type="binding site" evidence="11">
    <location>
        <position position="90"/>
    </location>
    <ligand>
        <name>Mg(2+)</name>
        <dbReference type="ChEBI" id="CHEBI:18420"/>
        <label>2</label>
    </ligand>
</feature>
<dbReference type="GO" id="GO:0046872">
    <property type="term" value="F:metal ion binding"/>
    <property type="evidence" value="ECO:0007669"/>
    <property type="project" value="UniProtKB-KW"/>
</dbReference>
<name>A0AAJ5UC97_9ENTR</name>
<keyword evidence="7" id="KW-0889">Transcription antitermination</keyword>
<feature type="binding site" evidence="11">
    <location>
        <position position="91"/>
    </location>
    <ligand>
        <name>Mg(2+)</name>
        <dbReference type="ChEBI" id="CHEBI:18420"/>
        <label>1</label>
        <note>catalytic</note>
    </ligand>
</feature>